<evidence type="ECO:0000313" key="2">
    <source>
        <dbReference type="EMBL" id="KAB7787736.1"/>
    </source>
</evidence>
<feature type="region of interest" description="Disordered" evidence="1">
    <location>
        <begin position="1"/>
        <end position="46"/>
    </location>
</feature>
<evidence type="ECO:0000256" key="1">
    <source>
        <dbReference type="SAM" id="MobiDB-lite"/>
    </source>
</evidence>
<gene>
    <name evidence="2" type="ORF">F8B43_0189</name>
</gene>
<protein>
    <submittedName>
        <fullName evidence="2">Uncharacterized protein</fullName>
    </submittedName>
</protein>
<organism evidence="2 3">
    <name type="scientific">Methylorubrum populi</name>
    <dbReference type="NCBI Taxonomy" id="223967"/>
    <lineage>
        <taxon>Bacteria</taxon>
        <taxon>Pseudomonadati</taxon>
        <taxon>Pseudomonadota</taxon>
        <taxon>Alphaproteobacteria</taxon>
        <taxon>Hyphomicrobiales</taxon>
        <taxon>Methylobacteriaceae</taxon>
        <taxon>Methylorubrum</taxon>
    </lineage>
</organism>
<name>A0A833JC52_9HYPH</name>
<dbReference type="EMBL" id="WEKV01000002">
    <property type="protein sequence ID" value="KAB7787736.1"/>
    <property type="molecule type" value="Genomic_DNA"/>
</dbReference>
<sequence length="46" mass="4834">MKLLDSTGALPERVSTAGATGTDVKIGAGQVRSRRNRHVDGSPSRQ</sequence>
<proteinExistence type="predicted"/>
<dbReference type="Proteomes" id="UP000469949">
    <property type="component" value="Unassembled WGS sequence"/>
</dbReference>
<comment type="caution">
    <text evidence="2">The sequence shown here is derived from an EMBL/GenBank/DDBJ whole genome shotgun (WGS) entry which is preliminary data.</text>
</comment>
<reference evidence="2 3" key="1">
    <citation type="submission" date="2019-10" db="EMBL/GenBank/DDBJ databases">
        <title>Draft Genome Sequence of the Caffeine Degrading Methylotroph Methylorubrum populi PINKEL.</title>
        <authorList>
            <person name="Dawson S.C."/>
            <person name="Zhang X."/>
            <person name="Wright M.E."/>
            <person name="Sharma G."/>
            <person name="Langner J.T."/>
            <person name="Ditty J.L."/>
            <person name="Subuyuj G.A."/>
        </authorList>
    </citation>
    <scope>NUCLEOTIDE SEQUENCE [LARGE SCALE GENOMIC DNA]</scope>
    <source>
        <strain evidence="2 3">Pinkel</strain>
    </source>
</reference>
<accession>A0A833JC52</accession>
<dbReference type="AlphaFoldDB" id="A0A833JC52"/>
<evidence type="ECO:0000313" key="3">
    <source>
        <dbReference type="Proteomes" id="UP000469949"/>
    </source>
</evidence>